<name>A0A4R2PCM2_RHOSA</name>
<dbReference type="InterPro" id="IPR017475">
    <property type="entry name" value="EPS_sugar_tfrase"/>
</dbReference>
<dbReference type="InterPro" id="IPR017464">
    <property type="entry name" value="Sugar_tfrase_EpsB_2"/>
</dbReference>
<dbReference type="RefSeq" id="WP_132708856.1">
    <property type="nucleotide sequence ID" value="NZ_JACIGF010000008.1"/>
</dbReference>
<dbReference type="Gene3D" id="3.40.50.720">
    <property type="entry name" value="NAD(P)-binding Rossmann-like Domain"/>
    <property type="match status" value="1"/>
</dbReference>
<dbReference type="PANTHER" id="PTHR30576:SF0">
    <property type="entry name" value="UNDECAPRENYL-PHOSPHATE N-ACETYLGALACTOSAMINYL 1-PHOSPHATE TRANSFERASE-RELATED"/>
    <property type="match status" value="1"/>
</dbReference>
<feature type="domain" description="Bacterial sugar transferase" evidence="9">
    <location>
        <begin position="268"/>
        <end position="451"/>
    </location>
</feature>
<gene>
    <name evidence="10" type="ORF">EV659_10819</name>
</gene>
<comment type="similarity">
    <text evidence="2">Belongs to the bacterial sugar transferase family.</text>
</comment>
<dbReference type="NCBIfam" id="TIGR03025">
    <property type="entry name" value="EPS_sugtrans"/>
    <property type="match status" value="1"/>
</dbReference>
<accession>A0A4R2PCM2</accession>
<feature type="transmembrane region" description="Helical" evidence="8">
    <location>
        <begin position="9"/>
        <end position="29"/>
    </location>
</feature>
<dbReference type="GO" id="GO:0016020">
    <property type="term" value="C:membrane"/>
    <property type="evidence" value="ECO:0007669"/>
    <property type="project" value="UniProtKB-SubCell"/>
</dbReference>
<evidence type="ECO:0000256" key="1">
    <source>
        <dbReference type="ARBA" id="ARBA00004141"/>
    </source>
</evidence>
<dbReference type="OrthoDB" id="9808602at2"/>
<keyword evidence="11" id="KW-1185">Reference proteome</keyword>
<keyword evidence="7" id="KW-0270">Exopolysaccharide synthesis</keyword>
<comment type="caution">
    <text evidence="10">The sequence shown here is derived from an EMBL/GenBank/DDBJ whole genome shotgun (WGS) entry which is preliminary data.</text>
</comment>
<keyword evidence="3 10" id="KW-0808">Transferase</keyword>
<evidence type="ECO:0000256" key="4">
    <source>
        <dbReference type="ARBA" id="ARBA00022692"/>
    </source>
</evidence>
<dbReference type="InParanoid" id="A0A4R2PCM2"/>
<evidence type="ECO:0000256" key="8">
    <source>
        <dbReference type="SAM" id="Phobius"/>
    </source>
</evidence>
<reference evidence="10 11" key="1">
    <citation type="submission" date="2019-03" db="EMBL/GenBank/DDBJ databases">
        <title>Genomic Encyclopedia of Type Strains, Phase IV (KMG-IV): sequencing the most valuable type-strain genomes for metagenomic binning, comparative biology and taxonomic classification.</title>
        <authorList>
            <person name="Goeker M."/>
        </authorList>
    </citation>
    <scope>NUCLEOTIDE SEQUENCE [LARGE SCALE GENOMIC DNA]</scope>
    <source>
        <strain evidence="10 11">DSM 2132</strain>
    </source>
</reference>
<dbReference type="Proteomes" id="UP000295399">
    <property type="component" value="Unassembled WGS sequence"/>
</dbReference>
<dbReference type="PANTHER" id="PTHR30576">
    <property type="entry name" value="COLANIC BIOSYNTHESIS UDP-GLUCOSE LIPID CARRIER TRANSFERASE"/>
    <property type="match status" value="1"/>
</dbReference>
<evidence type="ECO:0000313" key="11">
    <source>
        <dbReference type="Proteomes" id="UP000295399"/>
    </source>
</evidence>
<evidence type="ECO:0000313" key="10">
    <source>
        <dbReference type="EMBL" id="TCP32920.1"/>
    </source>
</evidence>
<evidence type="ECO:0000256" key="6">
    <source>
        <dbReference type="ARBA" id="ARBA00023136"/>
    </source>
</evidence>
<evidence type="ECO:0000256" key="2">
    <source>
        <dbReference type="ARBA" id="ARBA00006464"/>
    </source>
</evidence>
<dbReference type="GO" id="GO:0016780">
    <property type="term" value="F:phosphotransferase activity, for other substituted phosphate groups"/>
    <property type="evidence" value="ECO:0007669"/>
    <property type="project" value="TreeGrafter"/>
</dbReference>
<dbReference type="Pfam" id="PF02397">
    <property type="entry name" value="Bac_transf"/>
    <property type="match status" value="1"/>
</dbReference>
<feature type="transmembrane region" description="Helical" evidence="8">
    <location>
        <begin position="41"/>
        <end position="65"/>
    </location>
</feature>
<comment type="subcellular location">
    <subcellularLocation>
        <location evidence="1">Membrane</location>
        <topology evidence="1">Multi-pass membrane protein</topology>
    </subcellularLocation>
</comment>
<sequence length="457" mass="51655">MRSRFSRPLAFLALLEYGLLLTIFGISLYRLEGHFALPDDIGMSIFRLALVSLTVQAMMYALGLYTWRVGASVFDVLLRFFAAFILGFAAYGFIVLLVSFLGLPPIVLVKAVFASIPVMLVLRYAFMRLTDSVHTKSHVLVLGAGDKAAHLEALAQRGRETRFRIKGFIPMEDKDLAVESAKVTRMPENLGQYVVDNSVDEVVVALEERRGTLPLEKLIDARLNGAKVTEYQSFCEQAEGHIDLEALRPSWFFESAGFRSGALHQVMKRSIDIGLSLILLVFTLPLLILTAIAVKLDSPGAVFYTQERVGLGGRPFTLIKFRSMRNDAEQSNAPQWARKQDARVTRVGRVIRKTRIDEIPQIFNVLRGDMSFVGPRPERPFFVTQLAQQIPFYQERHRVRPGITGWAQLNYPYGASEEDARKKLEYDLYYIKHFSIIFDLSIALQTVRVILWADGAR</sequence>
<protein>
    <submittedName>
        <fullName evidence="10">Sugar transferase (PEP-CTERM system associated)/exopolysaccharide biosynthesis polyprenyl glycosylphosphotransferase</fullName>
    </submittedName>
</protein>
<feature type="transmembrane region" description="Helical" evidence="8">
    <location>
        <begin position="107"/>
        <end position="126"/>
    </location>
</feature>
<keyword evidence="5 8" id="KW-1133">Transmembrane helix</keyword>
<evidence type="ECO:0000256" key="7">
    <source>
        <dbReference type="ARBA" id="ARBA00023169"/>
    </source>
</evidence>
<dbReference type="EMBL" id="SLXO01000008">
    <property type="protein sequence ID" value="TCP32920.1"/>
    <property type="molecule type" value="Genomic_DNA"/>
</dbReference>
<evidence type="ECO:0000256" key="5">
    <source>
        <dbReference type="ARBA" id="ARBA00022989"/>
    </source>
</evidence>
<evidence type="ECO:0000256" key="3">
    <source>
        <dbReference type="ARBA" id="ARBA00022679"/>
    </source>
</evidence>
<organism evidence="10 11">
    <name type="scientific">Rhodothalassium salexigens DSM 2132</name>
    <dbReference type="NCBI Taxonomy" id="1188247"/>
    <lineage>
        <taxon>Bacteria</taxon>
        <taxon>Pseudomonadati</taxon>
        <taxon>Pseudomonadota</taxon>
        <taxon>Alphaproteobacteria</taxon>
        <taxon>Rhodothalassiales</taxon>
        <taxon>Rhodothalassiaceae</taxon>
        <taxon>Rhodothalassium</taxon>
    </lineage>
</organism>
<evidence type="ECO:0000259" key="9">
    <source>
        <dbReference type="Pfam" id="PF02397"/>
    </source>
</evidence>
<dbReference type="InterPro" id="IPR003362">
    <property type="entry name" value="Bact_transf"/>
</dbReference>
<feature type="transmembrane region" description="Helical" evidence="8">
    <location>
        <begin position="273"/>
        <end position="294"/>
    </location>
</feature>
<feature type="transmembrane region" description="Helical" evidence="8">
    <location>
        <begin position="77"/>
        <end position="101"/>
    </location>
</feature>
<keyword evidence="6 8" id="KW-0472">Membrane</keyword>
<dbReference type="NCBIfam" id="TIGR03013">
    <property type="entry name" value="EpsB_2"/>
    <property type="match status" value="1"/>
</dbReference>
<keyword evidence="4 8" id="KW-0812">Transmembrane</keyword>
<dbReference type="AlphaFoldDB" id="A0A4R2PCM2"/>
<dbReference type="GO" id="GO:0000271">
    <property type="term" value="P:polysaccharide biosynthetic process"/>
    <property type="evidence" value="ECO:0007669"/>
    <property type="project" value="UniProtKB-KW"/>
</dbReference>
<proteinExistence type="inferred from homology"/>